<dbReference type="Proteomes" id="UP000271889">
    <property type="component" value="Unassembled WGS sequence"/>
</dbReference>
<gene>
    <name evidence="1" type="ORF">CGOC_LOCUS13878</name>
</gene>
<evidence type="ECO:0000313" key="2">
    <source>
        <dbReference type="Proteomes" id="UP000271889"/>
    </source>
</evidence>
<dbReference type="Gene3D" id="1.25.10.10">
    <property type="entry name" value="Leucine-rich Repeat Variant"/>
    <property type="match status" value="1"/>
</dbReference>
<feature type="non-terminal residue" evidence="1">
    <location>
        <position position="1"/>
    </location>
</feature>
<evidence type="ECO:0000313" key="1">
    <source>
        <dbReference type="EMBL" id="VDN39044.1"/>
    </source>
</evidence>
<dbReference type="EMBL" id="UYRV01136172">
    <property type="protein sequence ID" value="VDN39044.1"/>
    <property type="molecule type" value="Genomic_DNA"/>
</dbReference>
<keyword evidence="2" id="KW-1185">Reference proteome</keyword>
<dbReference type="AlphaFoldDB" id="A0A3P7N8W7"/>
<dbReference type="OrthoDB" id="195736at2759"/>
<dbReference type="InterPro" id="IPR011989">
    <property type="entry name" value="ARM-like"/>
</dbReference>
<protein>
    <submittedName>
        <fullName evidence="1">Uncharacterized protein</fullName>
    </submittedName>
</protein>
<organism evidence="1 2">
    <name type="scientific">Cylicostephanus goldi</name>
    <name type="common">Nematode worm</name>
    <dbReference type="NCBI Taxonomy" id="71465"/>
    <lineage>
        <taxon>Eukaryota</taxon>
        <taxon>Metazoa</taxon>
        <taxon>Ecdysozoa</taxon>
        <taxon>Nematoda</taxon>
        <taxon>Chromadorea</taxon>
        <taxon>Rhabditida</taxon>
        <taxon>Rhabditina</taxon>
        <taxon>Rhabditomorpha</taxon>
        <taxon>Strongyloidea</taxon>
        <taxon>Strongylidae</taxon>
        <taxon>Cylicostephanus</taxon>
    </lineage>
</organism>
<accession>A0A3P7N8W7</accession>
<sequence>AVSALHQLASHPSVAAQLCDDPTFIALIVEFLSRNDVSGAEDELLERELLGLLYQLSKTPEGARTVEEAGWQRDGLEPELFGEMYPVHGMERIDHFPTPPNNSSWFDTDL</sequence>
<proteinExistence type="predicted"/>
<name>A0A3P7N8W7_CYLGO</name>
<reference evidence="1 2" key="1">
    <citation type="submission" date="2018-11" db="EMBL/GenBank/DDBJ databases">
        <authorList>
            <consortium name="Pathogen Informatics"/>
        </authorList>
    </citation>
    <scope>NUCLEOTIDE SEQUENCE [LARGE SCALE GENOMIC DNA]</scope>
</reference>